<dbReference type="RefSeq" id="WP_083994572.1">
    <property type="nucleotide sequence ID" value="NZ_AP025461.1"/>
</dbReference>
<accession>A0A1C3IIZ5</accession>
<dbReference type="EMBL" id="FLQP01000008">
    <property type="protein sequence ID" value="SBS61386.1"/>
    <property type="molecule type" value="Genomic_DNA"/>
</dbReference>
<dbReference type="AlphaFoldDB" id="A0A1C3IIZ5"/>
<protein>
    <submittedName>
        <fullName evidence="1">Uncharacterized protein</fullName>
    </submittedName>
</protein>
<evidence type="ECO:0000313" key="1">
    <source>
        <dbReference type="EMBL" id="SBS61386.1"/>
    </source>
</evidence>
<proteinExistence type="predicted"/>
<name>A0A1C3IIZ5_9VIBR</name>
<organism evidence="1 2">
    <name type="scientific">Vibrio atlanticus</name>
    <dbReference type="NCBI Taxonomy" id="693153"/>
    <lineage>
        <taxon>Bacteria</taxon>
        <taxon>Pseudomonadati</taxon>
        <taxon>Pseudomonadota</taxon>
        <taxon>Gammaproteobacteria</taxon>
        <taxon>Vibrionales</taxon>
        <taxon>Vibrionaceae</taxon>
        <taxon>Vibrio</taxon>
    </lineage>
</organism>
<dbReference type="Proteomes" id="UP000092876">
    <property type="component" value="Unassembled WGS sequence"/>
</dbReference>
<reference evidence="2" key="1">
    <citation type="submission" date="2016-06" db="EMBL/GenBank/DDBJ databases">
        <authorList>
            <person name="Rodrigo-Torres Lidia"/>
            <person name="Arahal R.David."/>
        </authorList>
    </citation>
    <scope>NUCLEOTIDE SEQUENCE [LARGE SCALE GENOMIC DNA]</scope>
    <source>
        <strain evidence="2">CECT 7223</strain>
    </source>
</reference>
<gene>
    <name evidence="1" type="ORF">VAT7223_00634</name>
</gene>
<sequence length="131" mass="15122">MKNKNNELEEYKVYQELSQLLDDIGYAFDKHELKICTIRAQKNKVIKAMIVKAKELNFDISSNLSKSVLSAIVSQEDINEQQAIDVLTKYVISDNIIQREMRESLFLAAMRESEEFHIVMLLNGEGVNRVI</sequence>
<evidence type="ECO:0000313" key="2">
    <source>
        <dbReference type="Proteomes" id="UP000092876"/>
    </source>
</evidence>
<dbReference type="GeneID" id="94235244"/>